<dbReference type="InterPro" id="IPR012827">
    <property type="entry name" value="Hemerythrin_metal-bd"/>
</dbReference>
<name>A0A2S9K1N4_9BURK</name>
<keyword evidence="2" id="KW-0561">Oxygen transport</keyword>
<dbReference type="PROSITE" id="PS00550">
    <property type="entry name" value="HEMERYTHRINS"/>
    <property type="match status" value="1"/>
</dbReference>
<comment type="caution">
    <text evidence="6">The sequence shown here is derived from an EMBL/GenBank/DDBJ whole genome shotgun (WGS) entry which is preliminary data.</text>
</comment>
<dbReference type="AlphaFoldDB" id="A0A2S9K1N4"/>
<evidence type="ECO:0000256" key="1">
    <source>
        <dbReference type="ARBA" id="ARBA00010587"/>
    </source>
</evidence>
<dbReference type="Gene3D" id="1.20.120.50">
    <property type="entry name" value="Hemerythrin-like"/>
    <property type="match status" value="1"/>
</dbReference>
<dbReference type="GO" id="GO:0005344">
    <property type="term" value="F:oxygen carrier activity"/>
    <property type="evidence" value="ECO:0007669"/>
    <property type="project" value="UniProtKB-KW"/>
</dbReference>
<evidence type="ECO:0000259" key="5">
    <source>
        <dbReference type="Pfam" id="PF01814"/>
    </source>
</evidence>
<keyword evidence="2" id="KW-0813">Transport</keyword>
<dbReference type="PANTHER" id="PTHR37164">
    <property type="entry name" value="BACTERIOHEMERYTHRIN"/>
    <property type="match status" value="1"/>
</dbReference>
<evidence type="ECO:0000256" key="2">
    <source>
        <dbReference type="ARBA" id="ARBA00022621"/>
    </source>
</evidence>
<gene>
    <name evidence="6" type="ORF">C6P64_15215</name>
</gene>
<dbReference type="Proteomes" id="UP000238589">
    <property type="component" value="Unassembled WGS sequence"/>
</dbReference>
<dbReference type="CDD" id="cd12107">
    <property type="entry name" value="Hemerythrin"/>
    <property type="match status" value="1"/>
</dbReference>
<dbReference type="GO" id="GO:0046872">
    <property type="term" value="F:metal ion binding"/>
    <property type="evidence" value="ECO:0007669"/>
    <property type="project" value="UniProtKB-KW"/>
</dbReference>
<keyword evidence="7" id="KW-1185">Reference proteome</keyword>
<sequence>MNSAISWDDGYLLGFTPMDLVHREFVDCVAALQRAEEADLEGVLNTLARHCEEHFEMENRWMCETDFPASECHINEHAAVLKSIHEVGQQLASGNVAVCRRLGSELATWFPGHADYLDSALAHWMCKRTLGGKPVVLRRNIRSNESAPEQT</sequence>
<dbReference type="SUPFAM" id="SSF47188">
    <property type="entry name" value="Hemerythrin-like"/>
    <property type="match status" value="1"/>
</dbReference>
<dbReference type="InterPro" id="IPR016131">
    <property type="entry name" value="Haemerythrin_Fe_BS"/>
</dbReference>
<dbReference type="OrthoDB" id="5296936at2"/>
<dbReference type="EMBL" id="PVLQ01000077">
    <property type="protein sequence ID" value="PRD64287.1"/>
    <property type="molecule type" value="Genomic_DNA"/>
</dbReference>
<dbReference type="InterPro" id="IPR050669">
    <property type="entry name" value="Hemerythrin"/>
</dbReference>
<organism evidence="6 7">
    <name type="scientific">Malikia granosa</name>
    <dbReference type="NCBI Taxonomy" id="263067"/>
    <lineage>
        <taxon>Bacteria</taxon>
        <taxon>Pseudomonadati</taxon>
        <taxon>Pseudomonadota</taxon>
        <taxon>Betaproteobacteria</taxon>
        <taxon>Burkholderiales</taxon>
        <taxon>Comamonadaceae</taxon>
        <taxon>Malikia</taxon>
    </lineage>
</organism>
<dbReference type="RefSeq" id="WP_105749404.1">
    <property type="nucleotide sequence ID" value="NZ_PVLQ01000077.1"/>
</dbReference>
<evidence type="ECO:0000256" key="3">
    <source>
        <dbReference type="ARBA" id="ARBA00022723"/>
    </source>
</evidence>
<dbReference type="PANTHER" id="PTHR37164:SF1">
    <property type="entry name" value="BACTERIOHEMERYTHRIN"/>
    <property type="match status" value="1"/>
</dbReference>
<dbReference type="InterPro" id="IPR035938">
    <property type="entry name" value="Hemerythrin-like_sf"/>
</dbReference>
<keyword evidence="4" id="KW-0408">Iron</keyword>
<evidence type="ECO:0000313" key="6">
    <source>
        <dbReference type="EMBL" id="PRD64287.1"/>
    </source>
</evidence>
<dbReference type="NCBIfam" id="TIGR02481">
    <property type="entry name" value="hemeryth_dom"/>
    <property type="match status" value="1"/>
</dbReference>
<dbReference type="Pfam" id="PF01814">
    <property type="entry name" value="Hemerythrin"/>
    <property type="match status" value="1"/>
</dbReference>
<proteinExistence type="inferred from homology"/>
<dbReference type="InterPro" id="IPR012312">
    <property type="entry name" value="Hemerythrin-like"/>
</dbReference>
<accession>A0A2S9K1N4</accession>
<evidence type="ECO:0000256" key="4">
    <source>
        <dbReference type="ARBA" id="ARBA00023004"/>
    </source>
</evidence>
<protein>
    <submittedName>
        <fullName evidence="6">Hemerythrin</fullName>
    </submittedName>
</protein>
<comment type="similarity">
    <text evidence="1">Belongs to the hemerythrin family.</text>
</comment>
<keyword evidence="3" id="KW-0479">Metal-binding</keyword>
<reference evidence="6 7" key="1">
    <citation type="submission" date="2018-03" db="EMBL/GenBank/DDBJ databases">
        <title>Comparative genomics illustrates the genes involved in a hyperalkaliphilic mechanisms of Serpentinomonas isolated from highly-alkaline calcium-rich serpentinized springs.</title>
        <authorList>
            <person name="Suzuki S."/>
            <person name="Ishii S."/>
            <person name="Walworth N."/>
            <person name="Bird L."/>
            <person name="Kuenen J.G."/>
            <person name="Nealson K.H."/>
        </authorList>
    </citation>
    <scope>NUCLEOTIDE SEQUENCE [LARGE SCALE GENOMIC DNA]</scope>
    <source>
        <strain evidence="6 7">P1</strain>
    </source>
</reference>
<feature type="domain" description="Hemerythrin-like" evidence="5">
    <location>
        <begin position="18"/>
        <end position="116"/>
    </location>
</feature>
<evidence type="ECO:0000313" key="7">
    <source>
        <dbReference type="Proteomes" id="UP000238589"/>
    </source>
</evidence>